<feature type="compositionally biased region" description="Basic and acidic residues" evidence="2">
    <location>
        <begin position="1"/>
        <end position="12"/>
    </location>
</feature>
<name>A0ABU2NFB0_9PSEU</name>
<feature type="region of interest" description="Disordered" evidence="2">
    <location>
        <begin position="1"/>
        <end position="20"/>
    </location>
</feature>
<evidence type="ECO:0000313" key="4">
    <source>
        <dbReference type="EMBL" id="MDT0351929.1"/>
    </source>
</evidence>
<gene>
    <name evidence="4" type="ORF">RM445_20590</name>
</gene>
<dbReference type="RefSeq" id="WP_311558433.1">
    <property type="nucleotide sequence ID" value="NZ_JAVREJ010000015.1"/>
</dbReference>
<keyword evidence="5" id="KW-1185">Reference proteome</keyword>
<dbReference type="InterPro" id="IPR036457">
    <property type="entry name" value="PPM-type-like_dom_sf"/>
</dbReference>
<proteinExistence type="predicted"/>
<organism evidence="4 5">
    <name type="scientific">Pseudonocardia charpentierae</name>
    <dbReference type="NCBI Taxonomy" id="3075545"/>
    <lineage>
        <taxon>Bacteria</taxon>
        <taxon>Bacillati</taxon>
        <taxon>Actinomycetota</taxon>
        <taxon>Actinomycetes</taxon>
        <taxon>Pseudonocardiales</taxon>
        <taxon>Pseudonocardiaceae</taxon>
        <taxon>Pseudonocardia</taxon>
    </lineage>
</organism>
<feature type="domain" description="PPM-type phosphatase" evidence="3">
    <location>
        <begin position="325"/>
        <end position="547"/>
    </location>
</feature>
<dbReference type="GO" id="GO:0004722">
    <property type="term" value="F:protein serine/threonine phosphatase activity"/>
    <property type="evidence" value="ECO:0007669"/>
    <property type="project" value="UniProtKB-EC"/>
</dbReference>
<accession>A0ABU2NFB0</accession>
<evidence type="ECO:0000313" key="5">
    <source>
        <dbReference type="Proteomes" id="UP001183202"/>
    </source>
</evidence>
<evidence type="ECO:0000256" key="2">
    <source>
        <dbReference type="SAM" id="MobiDB-lite"/>
    </source>
</evidence>
<dbReference type="InterPro" id="IPR052016">
    <property type="entry name" value="Bact_Sigma-Reg"/>
</dbReference>
<dbReference type="PANTHER" id="PTHR43156:SF2">
    <property type="entry name" value="STAGE II SPORULATION PROTEIN E"/>
    <property type="match status" value="1"/>
</dbReference>
<dbReference type="Gene3D" id="3.60.40.10">
    <property type="entry name" value="PPM-type phosphatase domain"/>
    <property type="match status" value="1"/>
</dbReference>
<keyword evidence="1 4" id="KW-0378">Hydrolase</keyword>
<comment type="caution">
    <text evidence="4">The sequence shown here is derived from an EMBL/GenBank/DDBJ whole genome shotgun (WGS) entry which is preliminary data.</text>
</comment>
<dbReference type="PANTHER" id="PTHR43156">
    <property type="entry name" value="STAGE II SPORULATION PROTEIN E-RELATED"/>
    <property type="match status" value="1"/>
</dbReference>
<dbReference type="Proteomes" id="UP001183202">
    <property type="component" value="Unassembled WGS sequence"/>
</dbReference>
<dbReference type="Pfam" id="PF07228">
    <property type="entry name" value="SpoIIE"/>
    <property type="match status" value="1"/>
</dbReference>
<evidence type="ECO:0000259" key="3">
    <source>
        <dbReference type="SMART" id="SM00331"/>
    </source>
</evidence>
<protein>
    <submittedName>
        <fullName evidence="4">PP2C family protein-serine/threonine phosphatase</fullName>
        <ecNumber evidence="4">3.1.3.16</ecNumber>
    </submittedName>
</protein>
<reference evidence="5" key="1">
    <citation type="submission" date="2023-07" db="EMBL/GenBank/DDBJ databases">
        <title>30 novel species of actinomycetes from the DSMZ collection.</title>
        <authorList>
            <person name="Nouioui I."/>
        </authorList>
    </citation>
    <scope>NUCLEOTIDE SEQUENCE [LARGE SCALE GENOMIC DNA]</scope>
    <source>
        <strain evidence="5">DSM 45834</strain>
    </source>
</reference>
<dbReference type="SMART" id="SM00331">
    <property type="entry name" value="PP2C_SIG"/>
    <property type="match status" value="1"/>
</dbReference>
<evidence type="ECO:0000256" key="1">
    <source>
        <dbReference type="ARBA" id="ARBA00022801"/>
    </source>
</evidence>
<dbReference type="EMBL" id="JAVREJ010000015">
    <property type="protein sequence ID" value="MDT0351929.1"/>
    <property type="molecule type" value="Genomic_DNA"/>
</dbReference>
<dbReference type="SUPFAM" id="SSF81606">
    <property type="entry name" value="PP2C-like"/>
    <property type="match status" value="1"/>
</dbReference>
<dbReference type="InterPro" id="IPR001932">
    <property type="entry name" value="PPM-type_phosphatase-like_dom"/>
</dbReference>
<dbReference type="EC" id="3.1.3.16" evidence="4"/>
<sequence length="578" mass="60094">MVEQGHDVDVDRTVAATGPEQVERPALRARTLADRLLDGADGILAHDHQGVVRYMNATALALLPDVRVGELLGGALDPHHVEQPATDAASRATEFTGGGRRLRARRQALPDGWIAWYVDDVTEQHARLDNLLAERGRSRFLASASRRLGLSLHPGRTAKTVVDLAAAELAHAVVIVWPAVTGGALEWAAGDRGGAVRSGRTDVAALPEPVAAALRGQESDAPLLVDDLDGAPWAESGPWPGAATVGAVVSLPGNGVPAGALVLLRNADAVSAAVAPAVDTALVEEFAQRAGIAMAAAALYARQVRTAGVLRGSLLQPALPQVPGLTLGAAYRPSDEGMLIGGDFYDVVRSSGATTTFLLGDVCGKGVDAAVSTGRLRQSVLALRRVESDPVRLLEMLNATMIDASPADRAPQFVTLVLGTATPLPDGGVRLVLAGGGHLPPLLVRGGRVEHVDIGGMLVGAVPDARFRACTVDLAPGESCVLYSDGVTEAHGGLDGRQVFGEERLATVLAGCDVLPAPGIAERIAQHTDRWLSPGYHDDIAVLVLQAPIPVPRAAGRHLHSVHDLSVHPDPVAPEEIS</sequence>